<feature type="signal peptide" evidence="1">
    <location>
        <begin position="1"/>
        <end position="29"/>
    </location>
</feature>
<dbReference type="EMBL" id="JAWDGP010001755">
    <property type="protein sequence ID" value="KAK3788517.1"/>
    <property type="molecule type" value="Genomic_DNA"/>
</dbReference>
<sequence length="204" mass="23121">MDGRNMSVFSTYALVFFFITLSGFSTASSVERDTTKYIVLRVLPTDPALATSLLTTLLRSNPSSLRTIRHLLERQGAVLEREQNTMEDIRQRRRDMLSFLNQLHRNKNNNKDNDNDTVNSNKHKIAYGNDETADDAADVADVEAGSAEAGHQDTNFPARKMRLSPMWKPSRLLMPNKRSLGRCIHECINGKGNMNFIQCKSMCH</sequence>
<keyword evidence="1" id="KW-0732">Signal</keyword>
<gene>
    <name evidence="2" type="ORF">RRG08_030219</name>
</gene>
<name>A0AAE1AKT6_9GAST</name>
<dbReference type="Proteomes" id="UP001283361">
    <property type="component" value="Unassembled WGS sequence"/>
</dbReference>
<accession>A0AAE1AKT6</accession>
<proteinExistence type="predicted"/>
<dbReference type="AlphaFoldDB" id="A0AAE1AKT6"/>
<evidence type="ECO:0000313" key="3">
    <source>
        <dbReference type="Proteomes" id="UP001283361"/>
    </source>
</evidence>
<reference evidence="2" key="1">
    <citation type="journal article" date="2023" name="G3 (Bethesda)">
        <title>A reference genome for the long-term kleptoplast-retaining sea slug Elysia crispata morphotype clarki.</title>
        <authorList>
            <person name="Eastman K.E."/>
            <person name="Pendleton A.L."/>
            <person name="Shaikh M.A."/>
            <person name="Suttiyut T."/>
            <person name="Ogas R."/>
            <person name="Tomko P."/>
            <person name="Gavelis G."/>
            <person name="Widhalm J.R."/>
            <person name="Wisecaver J.H."/>
        </authorList>
    </citation>
    <scope>NUCLEOTIDE SEQUENCE</scope>
    <source>
        <strain evidence="2">ECLA1</strain>
    </source>
</reference>
<evidence type="ECO:0000313" key="2">
    <source>
        <dbReference type="EMBL" id="KAK3788517.1"/>
    </source>
</evidence>
<feature type="chain" id="PRO_5042155438" evidence="1">
    <location>
        <begin position="30"/>
        <end position="204"/>
    </location>
</feature>
<keyword evidence="3" id="KW-1185">Reference proteome</keyword>
<protein>
    <submittedName>
        <fullName evidence="2">Uncharacterized protein</fullName>
    </submittedName>
</protein>
<organism evidence="2 3">
    <name type="scientific">Elysia crispata</name>
    <name type="common">lettuce slug</name>
    <dbReference type="NCBI Taxonomy" id="231223"/>
    <lineage>
        <taxon>Eukaryota</taxon>
        <taxon>Metazoa</taxon>
        <taxon>Spiralia</taxon>
        <taxon>Lophotrochozoa</taxon>
        <taxon>Mollusca</taxon>
        <taxon>Gastropoda</taxon>
        <taxon>Heterobranchia</taxon>
        <taxon>Euthyneura</taxon>
        <taxon>Panpulmonata</taxon>
        <taxon>Sacoglossa</taxon>
        <taxon>Placobranchoidea</taxon>
        <taxon>Plakobranchidae</taxon>
        <taxon>Elysia</taxon>
    </lineage>
</organism>
<evidence type="ECO:0000256" key="1">
    <source>
        <dbReference type="SAM" id="SignalP"/>
    </source>
</evidence>
<comment type="caution">
    <text evidence="2">The sequence shown here is derived from an EMBL/GenBank/DDBJ whole genome shotgun (WGS) entry which is preliminary data.</text>
</comment>